<keyword evidence="2" id="KW-0677">Repeat</keyword>
<evidence type="ECO:0000313" key="8">
    <source>
        <dbReference type="Proteomes" id="UP000316079"/>
    </source>
</evidence>
<evidence type="ECO:0000256" key="1">
    <source>
        <dbReference type="ARBA" id="ARBA00022729"/>
    </source>
</evidence>
<reference evidence="7 8" key="1">
    <citation type="journal article" date="2019" name="Sci. Data">
        <title>Hybrid genome assembly and annotation of Danionella translucida.</title>
        <authorList>
            <person name="Kadobianskyi M."/>
            <person name="Schulze L."/>
            <person name="Schuelke M."/>
            <person name="Judkewitz B."/>
        </authorList>
    </citation>
    <scope>NUCLEOTIDE SEQUENCE [LARGE SCALE GENOMIC DNA]</scope>
    <source>
        <strain evidence="7 8">Bolton</strain>
    </source>
</reference>
<feature type="compositionally biased region" description="Basic residues" evidence="5">
    <location>
        <begin position="9"/>
        <end position="25"/>
    </location>
</feature>
<dbReference type="STRING" id="623744.A0A553NRB0"/>
<evidence type="ECO:0000256" key="3">
    <source>
        <dbReference type="ARBA" id="ARBA00023157"/>
    </source>
</evidence>
<keyword evidence="3" id="KW-1015">Disulfide bond</keyword>
<dbReference type="OrthoDB" id="6244967at2759"/>
<dbReference type="InterPro" id="IPR003598">
    <property type="entry name" value="Ig_sub2"/>
</dbReference>
<dbReference type="SMART" id="SM00409">
    <property type="entry name" value="IG"/>
    <property type="match status" value="2"/>
</dbReference>
<keyword evidence="1" id="KW-0732">Signal</keyword>
<dbReference type="FunFam" id="2.60.40.10:FF:000078">
    <property type="entry name" value="Neuronal cell adhesion molecule"/>
    <property type="match status" value="1"/>
</dbReference>
<feature type="domain" description="Ig-like" evidence="6">
    <location>
        <begin position="60"/>
        <end position="151"/>
    </location>
</feature>
<evidence type="ECO:0000259" key="6">
    <source>
        <dbReference type="PROSITE" id="PS50835"/>
    </source>
</evidence>
<dbReference type="InterPro" id="IPR007110">
    <property type="entry name" value="Ig-like_dom"/>
</dbReference>
<dbReference type="InterPro" id="IPR003599">
    <property type="entry name" value="Ig_sub"/>
</dbReference>
<dbReference type="InterPro" id="IPR013783">
    <property type="entry name" value="Ig-like_fold"/>
</dbReference>
<dbReference type="AlphaFoldDB" id="A0A553NRB0"/>
<dbReference type="SUPFAM" id="SSF48726">
    <property type="entry name" value="Immunoglobulin"/>
    <property type="match status" value="2"/>
</dbReference>
<dbReference type="PANTHER" id="PTHR12231">
    <property type="entry name" value="CTX-RELATED TYPE I TRANSMEMBRANE PROTEIN"/>
    <property type="match status" value="1"/>
</dbReference>
<dbReference type="FunFam" id="2.60.40.10:FF:000347">
    <property type="entry name" value="Neuronal cell adhesion molecule"/>
    <property type="match status" value="1"/>
</dbReference>
<dbReference type="InterPro" id="IPR036179">
    <property type="entry name" value="Ig-like_dom_sf"/>
</dbReference>
<organism evidence="7 8">
    <name type="scientific">Danionella cerebrum</name>
    <dbReference type="NCBI Taxonomy" id="2873325"/>
    <lineage>
        <taxon>Eukaryota</taxon>
        <taxon>Metazoa</taxon>
        <taxon>Chordata</taxon>
        <taxon>Craniata</taxon>
        <taxon>Vertebrata</taxon>
        <taxon>Euteleostomi</taxon>
        <taxon>Actinopterygii</taxon>
        <taxon>Neopterygii</taxon>
        <taxon>Teleostei</taxon>
        <taxon>Ostariophysi</taxon>
        <taxon>Cypriniformes</taxon>
        <taxon>Danionidae</taxon>
        <taxon>Danioninae</taxon>
        <taxon>Danionella</taxon>
    </lineage>
</organism>
<dbReference type="SMART" id="SM00408">
    <property type="entry name" value="IGc2"/>
    <property type="match status" value="2"/>
</dbReference>
<dbReference type="Pfam" id="PF07679">
    <property type="entry name" value="I-set"/>
    <property type="match status" value="1"/>
</dbReference>
<dbReference type="Proteomes" id="UP000316079">
    <property type="component" value="Unassembled WGS sequence"/>
</dbReference>
<accession>A0A553NRB0</accession>
<dbReference type="Pfam" id="PF13927">
    <property type="entry name" value="Ig_3"/>
    <property type="match status" value="1"/>
</dbReference>
<sequence>MKHKEAQFKQKKHSVPLSVKGHHSKSPAPYARDSNHHAARYMSRPMPGGVIYTSMVKSRPHLLSFGVVSSDNVILAPKETGHLTCEVDGNPKPSVAWSINGIPIENSHDDPTRKVTDGIITLSDVQVGSSAVYQCNASNEYGYLLANAFVSVLAEPPRVLTPPNHVYSVITNSKALLDCFSFGSPLPKITWFKDSQRIQNGDSYHIHANGTLEIHVAQKLNSGKYTCMATNNLGIKENSVSLKVKGEEQLC</sequence>
<reference evidence="7" key="2">
    <citation type="submission" date="2019-04" db="EMBL/GenBank/DDBJ databases">
        <authorList>
            <person name="Kadobianskyi M."/>
            <person name="Schulze L."/>
            <person name="Schuelke M."/>
            <person name="Judkewitz B."/>
        </authorList>
    </citation>
    <scope>NUCLEOTIDE SEQUENCE</scope>
    <source>
        <strain evidence="7">Bolton</strain>
        <tissue evidence="7">Whole-body</tissue>
    </source>
</reference>
<evidence type="ECO:0000256" key="5">
    <source>
        <dbReference type="SAM" id="MobiDB-lite"/>
    </source>
</evidence>
<dbReference type="PROSITE" id="PS50835">
    <property type="entry name" value="IG_LIKE"/>
    <property type="match status" value="2"/>
</dbReference>
<dbReference type="EMBL" id="SRMA01026817">
    <property type="protein sequence ID" value="TRY67971.1"/>
    <property type="molecule type" value="Genomic_DNA"/>
</dbReference>
<dbReference type="Gene3D" id="2.60.40.10">
    <property type="entry name" value="Immunoglobulins"/>
    <property type="match status" value="2"/>
</dbReference>
<dbReference type="InterPro" id="IPR013098">
    <property type="entry name" value="Ig_I-set"/>
</dbReference>
<keyword evidence="4" id="KW-0393">Immunoglobulin domain</keyword>
<evidence type="ECO:0000256" key="2">
    <source>
        <dbReference type="ARBA" id="ARBA00022737"/>
    </source>
</evidence>
<feature type="domain" description="Ig-like" evidence="6">
    <location>
        <begin position="157"/>
        <end position="243"/>
    </location>
</feature>
<protein>
    <recommendedName>
        <fullName evidence="6">Ig-like domain-containing protein</fullName>
    </recommendedName>
</protein>
<gene>
    <name evidence="7" type="ORF">DNTS_006120</name>
</gene>
<comment type="caution">
    <text evidence="7">The sequence shown here is derived from an EMBL/GenBank/DDBJ whole genome shotgun (WGS) entry which is preliminary data.</text>
</comment>
<dbReference type="GO" id="GO:0043005">
    <property type="term" value="C:neuron projection"/>
    <property type="evidence" value="ECO:0007669"/>
    <property type="project" value="TreeGrafter"/>
</dbReference>
<dbReference type="EMBL" id="SRMA01026817">
    <property type="protein sequence ID" value="TRY67969.1"/>
    <property type="molecule type" value="Genomic_DNA"/>
</dbReference>
<proteinExistence type="predicted"/>
<feature type="region of interest" description="Disordered" evidence="5">
    <location>
        <begin position="1"/>
        <end position="32"/>
    </location>
</feature>
<name>A0A553NRB0_9TELE</name>
<evidence type="ECO:0000256" key="4">
    <source>
        <dbReference type="ARBA" id="ARBA00023319"/>
    </source>
</evidence>
<keyword evidence="8" id="KW-1185">Reference proteome</keyword>
<dbReference type="InterPro" id="IPR051170">
    <property type="entry name" value="Neural/epithelial_adhesion"/>
</dbReference>
<evidence type="ECO:0000313" key="7">
    <source>
        <dbReference type="EMBL" id="TRY67971.1"/>
    </source>
</evidence>
<dbReference type="PANTHER" id="PTHR12231:SF257">
    <property type="entry name" value="NEURAL CELL ADHESION MOLECULE L1-LIKE PROTEIN"/>
    <property type="match status" value="1"/>
</dbReference>
<dbReference type="EMBL" id="SRMA01026817">
    <property type="protein sequence ID" value="TRY67970.1"/>
    <property type="molecule type" value="Genomic_DNA"/>
</dbReference>